<evidence type="ECO:0000313" key="7">
    <source>
        <dbReference type="Proteomes" id="UP000027180"/>
    </source>
</evidence>
<dbReference type="GO" id="GO:0043565">
    <property type="term" value="F:sequence-specific DNA binding"/>
    <property type="evidence" value="ECO:0007669"/>
    <property type="project" value="TreeGrafter"/>
</dbReference>
<dbReference type="EMBL" id="CP006986">
    <property type="protein sequence ID" value="AIC26121.1"/>
    <property type="molecule type" value="Genomic_DNA"/>
</dbReference>
<keyword evidence="3" id="KW-0238">DNA-binding</keyword>
<sequence>MQLPPLNALRAFEATARLMSLSKAGDELHVTHAAISHQIKHLETWLGRKLLQKSGRGVALTPAGTEYYLAVSGSLTAIAHATGNMRRDHNMRSITVGCIPSIASRWLVPALPSFRESDPDLDVRIVYARAEERFDDESLDVLITMGEDLSGGRESRLPFSRRNQPVASVHYLAKRNWTIENVPFATADLLHDESVEGWKEWFRKAEIKPPEPIRGPIFQDFNILATAAIAGHGVALCPVEVFRREIERGDLVVLSDISTAETQGYYLITSSWAKKPVRRFTEWFMKECRSACPPIIE</sequence>
<dbReference type="SUPFAM" id="SSF53850">
    <property type="entry name" value="Periplasmic binding protein-like II"/>
    <property type="match status" value="1"/>
</dbReference>
<protein>
    <submittedName>
        <fullName evidence="6">LysR family transcriptional regulator protein</fullName>
    </submittedName>
</protein>
<dbReference type="InterPro" id="IPR036388">
    <property type="entry name" value="WH-like_DNA-bd_sf"/>
</dbReference>
<evidence type="ECO:0000256" key="2">
    <source>
        <dbReference type="ARBA" id="ARBA00023015"/>
    </source>
</evidence>
<dbReference type="InterPro" id="IPR058163">
    <property type="entry name" value="LysR-type_TF_proteobact-type"/>
</dbReference>
<accession>A0A060I3U0</accession>
<dbReference type="FunFam" id="1.10.10.10:FF:000038">
    <property type="entry name" value="Glycine cleavage system transcriptional activator"/>
    <property type="match status" value="1"/>
</dbReference>
<dbReference type="Gene3D" id="3.40.190.10">
    <property type="entry name" value="Periplasmic binding protein-like II"/>
    <property type="match status" value="2"/>
</dbReference>
<dbReference type="PROSITE" id="PS50931">
    <property type="entry name" value="HTH_LYSR"/>
    <property type="match status" value="1"/>
</dbReference>
<dbReference type="SUPFAM" id="SSF46785">
    <property type="entry name" value="Winged helix' DNA-binding domain"/>
    <property type="match status" value="1"/>
</dbReference>
<comment type="similarity">
    <text evidence="1">Belongs to the LysR transcriptional regulatory family.</text>
</comment>
<keyword evidence="4" id="KW-0804">Transcription</keyword>
<feature type="domain" description="HTH lysR-type" evidence="5">
    <location>
        <begin position="4"/>
        <end position="61"/>
    </location>
</feature>
<dbReference type="OrthoDB" id="9807765at2"/>
<dbReference type="KEGG" id="rei:IE4771_CH00968"/>
<dbReference type="Pfam" id="PF00126">
    <property type="entry name" value="HTH_1"/>
    <property type="match status" value="1"/>
</dbReference>
<dbReference type="GO" id="GO:0003700">
    <property type="term" value="F:DNA-binding transcription factor activity"/>
    <property type="evidence" value="ECO:0007669"/>
    <property type="project" value="InterPro"/>
</dbReference>
<dbReference type="InterPro" id="IPR036390">
    <property type="entry name" value="WH_DNA-bd_sf"/>
</dbReference>
<proteinExistence type="inferred from homology"/>
<organism evidence="6 7">
    <name type="scientific">Rhizobium etli bv. mimosae str. IE4771</name>
    <dbReference type="NCBI Taxonomy" id="1432050"/>
    <lineage>
        <taxon>Bacteria</taxon>
        <taxon>Pseudomonadati</taxon>
        <taxon>Pseudomonadota</taxon>
        <taxon>Alphaproteobacteria</taxon>
        <taxon>Hyphomicrobiales</taxon>
        <taxon>Rhizobiaceae</taxon>
        <taxon>Rhizobium/Agrobacterium group</taxon>
        <taxon>Rhizobium</taxon>
    </lineage>
</organism>
<dbReference type="Proteomes" id="UP000027180">
    <property type="component" value="Chromosome"/>
</dbReference>
<dbReference type="GO" id="GO:0006351">
    <property type="term" value="P:DNA-templated transcription"/>
    <property type="evidence" value="ECO:0007669"/>
    <property type="project" value="TreeGrafter"/>
</dbReference>
<evidence type="ECO:0000313" key="6">
    <source>
        <dbReference type="EMBL" id="AIC26121.1"/>
    </source>
</evidence>
<evidence type="ECO:0000256" key="4">
    <source>
        <dbReference type="ARBA" id="ARBA00023163"/>
    </source>
</evidence>
<reference evidence="6 7" key="1">
    <citation type="submission" date="2013-12" db="EMBL/GenBank/DDBJ databases">
        <title>Complete genome sequence of Rhizobium etli bv. mimosae IE4771.</title>
        <authorList>
            <person name="Bustos P."/>
            <person name="Santamaria R.I."/>
            <person name="Lozano L."/>
            <person name="Ormeno-Orrillo E."/>
            <person name="Rogel M.A."/>
            <person name="Romero D."/>
            <person name="Cevallos M.A."/>
            <person name="Martinez-Romero E."/>
            <person name="Gonzalez V."/>
        </authorList>
    </citation>
    <scope>NUCLEOTIDE SEQUENCE [LARGE SCALE GENOMIC DNA]</scope>
    <source>
        <strain evidence="6 7">IE4771</strain>
    </source>
</reference>
<evidence type="ECO:0000256" key="3">
    <source>
        <dbReference type="ARBA" id="ARBA00023125"/>
    </source>
</evidence>
<gene>
    <name evidence="6" type="ORF">IE4771_CH00968</name>
</gene>
<dbReference type="HOGENOM" id="CLU_039613_37_0_5"/>
<evidence type="ECO:0000256" key="1">
    <source>
        <dbReference type="ARBA" id="ARBA00009437"/>
    </source>
</evidence>
<evidence type="ECO:0000259" key="5">
    <source>
        <dbReference type="PROSITE" id="PS50931"/>
    </source>
</evidence>
<dbReference type="PANTHER" id="PTHR30537">
    <property type="entry name" value="HTH-TYPE TRANSCRIPTIONAL REGULATOR"/>
    <property type="match status" value="1"/>
</dbReference>
<dbReference type="PANTHER" id="PTHR30537:SF79">
    <property type="entry name" value="TRANSCRIPTIONAL REGULATOR-RELATED"/>
    <property type="match status" value="1"/>
</dbReference>
<dbReference type="Pfam" id="PF03466">
    <property type="entry name" value="LysR_substrate"/>
    <property type="match status" value="1"/>
</dbReference>
<dbReference type="Gene3D" id="1.10.10.10">
    <property type="entry name" value="Winged helix-like DNA-binding domain superfamily/Winged helix DNA-binding domain"/>
    <property type="match status" value="1"/>
</dbReference>
<dbReference type="InterPro" id="IPR000847">
    <property type="entry name" value="LysR_HTH_N"/>
</dbReference>
<dbReference type="InterPro" id="IPR005119">
    <property type="entry name" value="LysR_subst-bd"/>
</dbReference>
<dbReference type="AlphaFoldDB" id="A0A060I3U0"/>
<dbReference type="RefSeq" id="WP_038687263.1">
    <property type="nucleotide sequence ID" value="NZ_CP006986.1"/>
</dbReference>
<name>A0A060I3U0_RHIET</name>
<keyword evidence="2" id="KW-0805">Transcription regulation</keyword>